<accession>A0A915CWK3</accession>
<protein>
    <submittedName>
        <fullName evidence="2">Uncharacterized protein</fullName>
    </submittedName>
</protein>
<organism evidence="1 2">
    <name type="scientific">Ditylenchus dipsaci</name>
    <dbReference type="NCBI Taxonomy" id="166011"/>
    <lineage>
        <taxon>Eukaryota</taxon>
        <taxon>Metazoa</taxon>
        <taxon>Ecdysozoa</taxon>
        <taxon>Nematoda</taxon>
        <taxon>Chromadorea</taxon>
        <taxon>Rhabditida</taxon>
        <taxon>Tylenchina</taxon>
        <taxon>Tylenchomorpha</taxon>
        <taxon>Sphaerularioidea</taxon>
        <taxon>Anguinidae</taxon>
        <taxon>Anguininae</taxon>
        <taxon>Ditylenchus</taxon>
    </lineage>
</organism>
<evidence type="ECO:0000313" key="2">
    <source>
        <dbReference type="WBParaSite" id="jg13002"/>
    </source>
</evidence>
<keyword evidence="1" id="KW-1185">Reference proteome</keyword>
<dbReference type="Proteomes" id="UP000887574">
    <property type="component" value="Unplaced"/>
</dbReference>
<evidence type="ECO:0000313" key="1">
    <source>
        <dbReference type="Proteomes" id="UP000887574"/>
    </source>
</evidence>
<dbReference type="AlphaFoldDB" id="A0A915CWK3"/>
<dbReference type="WBParaSite" id="jg13002">
    <property type="protein sequence ID" value="jg13002"/>
    <property type="gene ID" value="jg13002"/>
</dbReference>
<name>A0A915CWK3_9BILA</name>
<reference evidence="2" key="1">
    <citation type="submission" date="2022-11" db="UniProtKB">
        <authorList>
            <consortium name="WormBaseParasite"/>
        </authorList>
    </citation>
    <scope>IDENTIFICATION</scope>
</reference>
<proteinExistence type="predicted"/>
<sequence>MDVCMRLCGGERRYHTSVGGRTDLNNLSFSATRDDSCENKEVTKWKSVIPSDIGRQRLDNCVAHKSFFQLGRMMDHFAQVSTLNAKKVNVNLDGGKLALTNETPLEFDGSKYGLLKKKIRATATSKSDVVKARSDNWHSSSVSLLARSWFSSLSSWLHSVFKDKTNRSRELKTDATQEDPAVTAIKKEEELTVDTTQKDLSDAKVQKSLKKINEILILLRKRKRPCPTKSPRSRLFLLRESLLAKLENLTLRSKVELW</sequence>